<reference evidence="3" key="1">
    <citation type="journal article" date="2015" name="Nature">
        <title>Complex archaea that bridge the gap between prokaryotes and eukaryotes.</title>
        <authorList>
            <person name="Spang A."/>
            <person name="Saw J.H."/>
            <person name="Jorgensen S.L."/>
            <person name="Zaremba-Niedzwiedzka K."/>
            <person name="Martijn J."/>
            <person name="Lind A.E."/>
            <person name="van Eijk R."/>
            <person name="Schleper C."/>
            <person name="Guy L."/>
            <person name="Ettema T.J."/>
        </authorList>
    </citation>
    <scope>NUCLEOTIDE SEQUENCE</scope>
</reference>
<keyword evidence="1" id="KW-0812">Transmembrane</keyword>
<keyword evidence="1" id="KW-0472">Membrane</keyword>
<feature type="transmembrane region" description="Helical" evidence="1">
    <location>
        <begin position="1264"/>
        <end position="1286"/>
    </location>
</feature>
<evidence type="ECO:0000256" key="1">
    <source>
        <dbReference type="SAM" id="Phobius"/>
    </source>
</evidence>
<dbReference type="Pfam" id="PF07589">
    <property type="entry name" value="PEP-CTERM"/>
    <property type="match status" value="1"/>
</dbReference>
<gene>
    <name evidence="3" type="ORF">LCGC14_0456290</name>
</gene>
<dbReference type="NCBIfam" id="TIGR04393">
    <property type="entry name" value="rpt_T5SS_PEPC"/>
    <property type="match status" value="1"/>
</dbReference>
<protein>
    <recommendedName>
        <fullName evidence="2">Ice-binding protein C-terminal domain-containing protein</fullName>
    </recommendedName>
</protein>
<dbReference type="InterPro" id="IPR012332">
    <property type="entry name" value="Autotransporter_pectin_lyase_C"/>
</dbReference>
<evidence type="ECO:0000259" key="2">
    <source>
        <dbReference type="Pfam" id="PF07589"/>
    </source>
</evidence>
<dbReference type="InterPro" id="IPR030895">
    <property type="entry name" value="T5SS_PEPC_rpt"/>
</dbReference>
<name>A0A0F9SLL7_9ZZZZ</name>
<keyword evidence="1" id="KW-1133">Transmembrane helix</keyword>
<comment type="caution">
    <text evidence="3">The sequence shown here is derived from an EMBL/GenBank/DDBJ whole genome shotgun (WGS) entry which is preliminary data.</text>
</comment>
<dbReference type="Gene3D" id="2.160.20.20">
    <property type="match status" value="1"/>
</dbReference>
<proteinExistence type="predicted"/>
<feature type="domain" description="Ice-binding protein C-terminal" evidence="2">
    <location>
        <begin position="1268"/>
        <end position="1289"/>
    </location>
</feature>
<accession>A0A0F9SLL7</accession>
<dbReference type="NCBIfam" id="TIGR02595">
    <property type="entry name" value="PEP_CTERM"/>
    <property type="match status" value="1"/>
</dbReference>
<evidence type="ECO:0000313" key="3">
    <source>
        <dbReference type="EMBL" id="KKN67929.1"/>
    </source>
</evidence>
<dbReference type="EMBL" id="LAZR01000462">
    <property type="protein sequence ID" value="KKN67929.1"/>
    <property type="molecule type" value="Genomic_DNA"/>
</dbReference>
<dbReference type="PROSITE" id="PS51257">
    <property type="entry name" value="PROKAR_LIPOPROTEIN"/>
    <property type="match status" value="1"/>
</dbReference>
<dbReference type="InterPro" id="IPR013424">
    <property type="entry name" value="Ice-binding_C"/>
</dbReference>
<sequence length="1291" mass="128487">MNSLRTLILSAMCNSLSITRTLFAVVLLVAACLTAGPAMGQSAYFSLEGDFIINADKHDFLFDLTRSVGSGEDLRFRTYHDEGGTNAAGDIIALGSFDPVLELFDSLDASRGLNDEIGGTPFSHDSLLTWVPEFPWGLDPDPLPVDSYRLNLIEFANSDTGPWAVDLIGPADAIIFTGATPTGSSTVDSLKFGTTGGGTAVYNHSSGTLTLLDQLVVANTGNATLNVSGGVLTVNGTLTVNAGGTINRTAGTFNTNGNVNLNGGSFNLTGDYQIDNGTTFDVQSGGDLIVSGYFDIGSFFGGGGDGTLIVDGAGSSVTTGLATSFYGDSGFTADVTFRNGATGSLGNVALGNSATAGTTGIFNVESGAAVTMGALGVALTGGATTSSTVTVDGAGSTITQNGALFLTVGHASTGSGTINVTNGGTFNTSTGTTTLNPTGTILVDGGTFNFNGSIVDNGGTLNFLAGTINVAQNFTIGAGGLLGTDLTLAANRELGVGGTTTIDASRILTLTGGTFNTGDLTIIGTFDFQTGTLGITGAGGLTIGVSEVLGSLLSVDTGQTIRVTNTAYIDSGASLDVLSGGTFNAGTLANDGSMDVAGTANVTNATVGAGASIDVPSGGTFNAGTTTINATGTINVGLGGYATFNTSGPVAIDGGTLNQIGNGDFNLASGQTLTATNNAQINFDNTYNIKNFTFDIQSGADISADYYIDIGDNGDGTLLVDGAGSSVTTLPVSWGAPLRWGWNFGTADVTFRNSATGSFGPIRLADINGTTGIFNVQSAATVTTGSLWVASAGNTTTAGTITIDGSGSSLTQNGASTLTLGHATDGTATINVTNGGTFSTGAGIATLNPTGTIFVDGGTFNFNGAIVDNGVTLNFLAGTINVAQNFTIGAGGLLGTDLTLAANRELGVGGTTTIDASRTLTLTGGTFNTGDLTIIGTFDFQTGTLGITGAGGLTIGVSEVLGSLLSVDTGQTISVTNTAYIDSGGSLDVLLGGTFNAGTLANGGSMVVTGDANVANTATVDAGGSLDVLLGGTFNAGTLAIGGSMVVSGTGAANVTNTATIDAGASLGVQFGGSLEVTGATTNSGTVNIWNTTVDFTGGFTNSNADLVLIDAIFNGDITNPAGSALTVVSNVTLNGLLSGAGGIFGPGTLTINGGHSPGDSAAEVPVEGNLVYGNGNTLTIELGGLLSGEFDRLVIAGDATLDGNLLIDLLNDFTPSFGNEFEILDISGTLSGQFLGLDEGALVDNFGGMDLFITYTAGSGNDVSLYAVPEPATMILLAVSGLALLRRRNR</sequence>
<organism evidence="3">
    <name type="scientific">marine sediment metagenome</name>
    <dbReference type="NCBI Taxonomy" id="412755"/>
    <lineage>
        <taxon>unclassified sequences</taxon>
        <taxon>metagenomes</taxon>
        <taxon>ecological metagenomes</taxon>
    </lineage>
</organism>